<organism evidence="1 2">
    <name type="scientific">Bacteroides cellulosilyticus DSM 14838</name>
    <dbReference type="NCBI Taxonomy" id="537012"/>
    <lineage>
        <taxon>Bacteria</taxon>
        <taxon>Pseudomonadati</taxon>
        <taxon>Bacteroidota</taxon>
        <taxon>Bacteroidia</taxon>
        <taxon>Bacteroidales</taxon>
        <taxon>Bacteroidaceae</taxon>
        <taxon>Bacteroides</taxon>
    </lineage>
</organism>
<reference evidence="1 2" key="1">
    <citation type="submission" date="2008-12" db="EMBL/GenBank/DDBJ databases">
        <authorList>
            <person name="Fulton L."/>
            <person name="Clifton S."/>
            <person name="Fulton B."/>
            <person name="Xu J."/>
            <person name="Minx P."/>
            <person name="Pepin K.H."/>
            <person name="Johnson M."/>
            <person name="Bhonagiri V."/>
            <person name="Nash W.E."/>
            <person name="Mardis E.R."/>
            <person name="Wilson R.K."/>
        </authorList>
    </citation>
    <scope>NUCLEOTIDE SEQUENCE [LARGE SCALE GENOMIC DNA]</scope>
    <source>
        <strain evidence="1 2">DSM 14838</strain>
    </source>
</reference>
<dbReference type="Proteomes" id="UP000003711">
    <property type="component" value="Unassembled WGS sequence"/>
</dbReference>
<dbReference type="HOGENOM" id="CLU_3149239_0_0_10"/>
<sequence length="48" mass="5698">MKIGQYFENPEQIIWEIEEKFSSYHLPPLGTPPPGRRRMEILLLTINN</sequence>
<protein>
    <submittedName>
        <fullName evidence="1">Uncharacterized protein</fullName>
    </submittedName>
</protein>
<accession>E2NBS2</accession>
<name>E2NBS2_9BACE</name>
<gene>
    <name evidence="1" type="ORF">BACCELL_01729</name>
</gene>
<dbReference type="AlphaFoldDB" id="E2NBS2"/>
<evidence type="ECO:0000313" key="2">
    <source>
        <dbReference type="Proteomes" id="UP000003711"/>
    </source>
</evidence>
<dbReference type="EMBL" id="ACCH01000140">
    <property type="protein sequence ID" value="EEF90624.1"/>
    <property type="molecule type" value="Genomic_DNA"/>
</dbReference>
<proteinExistence type="predicted"/>
<evidence type="ECO:0000313" key="1">
    <source>
        <dbReference type="EMBL" id="EEF90624.1"/>
    </source>
</evidence>
<reference evidence="1 2" key="2">
    <citation type="submission" date="2009-01" db="EMBL/GenBank/DDBJ databases">
        <title>Draft genome sequence of Bacteroides cellulosilyticus (DSM 14838).</title>
        <authorList>
            <person name="Sudarsanam P."/>
            <person name="Ley R."/>
            <person name="Guruge J."/>
            <person name="Turnbaugh P.J."/>
            <person name="Mahowald M."/>
            <person name="Liep D."/>
            <person name="Gordon J."/>
        </authorList>
    </citation>
    <scope>NUCLEOTIDE SEQUENCE [LARGE SCALE GENOMIC DNA]</scope>
    <source>
        <strain evidence="1 2">DSM 14838</strain>
    </source>
</reference>
<comment type="caution">
    <text evidence="1">The sequence shown here is derived from an EMBL/GenBank/DDBJ whole genome shotgun (WGS) entry which is preliminary data.</text>
</comment>